<proteinExistence type="predicted"/>
<sequence>MYALLNDKDAELRKYRPIQANRLAPLAKMQNVLGRGIEFLVSVIGHSFTCGGTHKALEWVAEFNEAAAEAVGVYGYAFDVKDPFSNVERVPVAERAVVRTVEEAKTVSGCTGSLLINIVAVTKGVQCFQYSTRGVAADQKKTEGV</sequence>
<name>A0AAE0C6V3_9CHLO</name>
<accession>A0AAE0C6V3</accession>
<comment type="caution">
    <text evidence="1">The sequence shown here is derived from an EMBL/GenBank/DDBJ whole genome shotgun (WGS) entry which is preliminary data.</text>
</comment>
<reference evidence="1 2" key="1">
    <citation type="journal article" date="2015" name="Genome Biol. Evol.">
        <title>Comparative Genomics of a Bacterivorous Green Alga Reveals Evolutionary Causalities and Consequences of Phago-Mixotrophic Mode of Nutrition.</title>
        <authorList>
            <person name="Burns J.A."/>
            <person name="Paasch A."/>
            <person name="Narechania A."/>
            <person name="Kim E."/>
        </authorList>
    </citation>
    <scope>NUCLEOTIDE SEQUENCE [LARGE SCALE GENOMIC DNA]</scope>
    <source>
        <strain evidence="1 2">PLY_AMNH</strain>
    </source>
</reference>
<evidence type="ECO:0000313" key="1">
    <source>
        <dbReference type="EMBL" id="KAK3249511.1"/>
    </source>
</evidence>
<evidence type="ECO:0000313" key="2">
    <source>
        <dbReference type="Proteomes" id="UP001190700"/>
    </source>
</evidence>
<protein>
    <submittedName>
        <fullName evidence="1">Uncharacterized protein</fullName>
    </submittedName>
</protein>
<dbReference type="EMBL" id="LGRX02027276">
    <property type="protein sequence ID" value="KAK3249511.1"/>
    <property type="molecule type" value="Genomic_DNA"/>
</dbReference>
<gene>
    <name evidence="1" type="ORF">CYMTET_41064</name>
</gene>
<keyword evidence="2" id="KW-1185">Reference proteome</keyword>
<organism evidence="1 2">
    <name type="scientific">Cymbomonas tetramitiformis</name>
    <dbReference type="NCBI Taxonomy" id="36881"/>
    <lineage>
        <taxon>Eukaryota</taxon>
        <taxon>Viridiplantae</taxon>
        <taxon>Chlorophyta</taxon>
        <taxon>Pyramimonadophyceae</taxon>
        <taxon>Pyramimonadales</taxon>
        <taxon>Pyramimonadaceae</taxon>
        <taxon>Cymbomonas</taxon>
    </lineage>
</organism>
<dbReference type="Proteomes" id="UP001190700">
    <property type="component" value="Unassembled WGS sequence"/>
</dbReference>
<dbReference type="AlphaFoldDB" id="A0AAE0C6V3"/>